<feature type="region of interest" description="Disordered" evidence="1">
    <location>
        <begin position="1"/>
        <end position="25"/>
    </location>
</feature>
<evidence type="ECO:0000313" key="3">
    <source>
        <dbReference type="Proteomes" id="UP000280073"/>
    </source>
</evidence>
<evidence type="ECO:0000256" key="1">
    <source>
        <dbReference type="SAM" id="MobiDB-lite"/>
    </source>
</evidence>
<feature type="non-terminal residue" evidence="2">
    <location>
        <position position="1"/>
    </location>
</feature>
<gene>
    <name evidence="2" type="ORF">EA686_24230</name>
</gene>
<name>A0A3R9SCP3_ACIBA</name>
<dbReference type="Proteomes" id="UP000280073">
    <property type="component" value="Unassembled WGS sequence"/>
</dbReference>
<reference evidence="2 3" key="1">
    <citation type="submission" date="2018-10" db="EMBL/GenBank/DDBJ databases">
        <title>GWAS and RNA-Seq identify cryptic mechanisms of antimicrobial resistance in Acinetobacter baumannii.</title>
        <authorList>
            <person name="Sahl J.W."/>
        </authorList>
    </citation>
    <scope>NUCLEOTIDE SEQUENCE [LARGE SCALE GENOMIC DNA]</scope>
    <source>
        <strain evidence="2 3">TG28175</strain>
    </source>
</reference>
<comment type="caution">
    <text evidence="2">The sequence shown here is derived from an EMBL/GenBank/DDBJ whole genome shotgun (WGS) entry which is preliminary data.</text>
</comment>
<organism evidence="2 3">
    <name type="scientific">Acinetobacter baumannii</name>
    <dbReference type="NCBI Taxonomy" id="470"/>
    <lineage>
        <taxon>Bacteria</taxon>
        <taxon>Pseudomonadati</taxon>
        <taxon>Pseudomonadota</taxon>
        <taxon>Gammaproteobacteria</taxon>
        <taxon>Moraxellales</taxon>
        <taxon>Moraxellaceae</taxon>
        <taxon>Acinetobacter</taxon>
        <taxon>Acinetobacter calcoaceticus/baumannii complex</taxon>
    </lineage>
</organism>
<dbReference type="AlphaFoldDB" id="A0A3R9SCP3"/>
<proteinExistence type="predicted"/>
<accession>A0A3R9SCP3</accession>
<protein>
    <submittedName>
        <fullName evidence="2">Transcriptional regulator LldR</fullName>
    </submittedName>
</protein>
<dbReference type="EMBL" id="RFDI01001852">
    <property type="protein sequence ID" value="RSR34393.1"/>
    <property type="molecule type" value="Genomic_DNA"/>
</dbReference>
<evidence type="ECO:0000313" key="2">
    <source>
        <dbReference type="EMBL" id="RSR34393.1"/>
    </source>
</evidence>
<sequence>NHVRSLDEDEARQKRANRLNRVDSK</sequence>